<gene>
    <name evidence="2" type="ORF">FACI_IFERC00001G0573</name>
</gene>
<keyword evidence="1" id="KW-1133">Transmembrane helix</keyword>
<dbReference type="Proteomes" id="UP000014660">
    <property type="component" value="Chromosome"/>
</dbReference>
<dbReference type="HOGENOM" id="CLU_387648_0_0_2"/>
<proteinExistence type="predicted"/>
<accession>S0AMP7</accession>
<evidence type="ECO:0000313" key="2">
    <source>
        <dbReference type="EMBL" id="AGO60553.1"/>
    </source>
</evidence>
<feature type="transmembrane region" description="Helical" evidence="1">
    <location>
        <begin position="658"/>
        <end position="678"/>
    </location>
</feature>
<keyword evidence="1" id="KW-0472">Membrane</keyword>
<keyword evidence="1" id="KW-0812">Transmembrane</keyword>
<dbReference type="KEGG" id="fac:FACI_IFERC01G0573"/>
<dbReference type="AlphaFoldDB" id="S0AMP7"/>
<evidence type="ECO:0000256" key="1">
    <source>
        <dbReference type="SAM" id="Phobius"/>
    </source>
</evidence>
<evidence type="ECO:0008006" key="4">
    <source>
        <dbReference type="Google" id="ProtNLM"/>
    </source>
</evidence>
<keyword evidence="3" id="KW-1185">Reference proteome</keyword>
<dbReference type="PROSITE" id="PS00018">
    <property type="entry name" value="EF_HAND_1"/>
    <property type="match status" value="1"/>
</dbReference>
<organism evidence="2 3">
    <name type="scientific">Ferroplasma acidarmanus Fer1</name>
    <dbReference type="NCBI Taxonomy" id="333146"/>
    <lineage>
        <taxon>Archaea</taxon>
        <taxon>Methanobacteriati</taxon>
        <taxon>Thermoplasmatota</taxon>
        <taxon>Thermoplasmata</taxon>
        <taxon>Thermoplasmatales</taxon>
        <taxon>Ferroplasmaceae</taxon>
        <taxon>Ferroplasma</taxon>
    </lineage>
</organism>
<dbReference type="EMBL" id="CP004145">
    <property type="protein sequence ID" value="AGO60553.1"/>
    <property type="molecule type" value="Genomic_DNA"/>
</dbReference>
<reference evidence="2 3" key="1">
    <citation type="journal article" date="2007" name="Proc. Natl. Acad. Sci. U.S.A.">
        <title>Genome dynamics in a natural archaeal population.</title>
        <authorList>
            <person name="Allen E.E."/>
            <person name="Tyson G.W."/>
            <person name="Whitaker R.J."/>
            <person name="Detter J.C."/>
            <person name="Richardson P.M."/>
            <person name="Banfield J.F."/>
        </authorList>
    </citation>
    <scope>NUCLEOTIDE SEQUENCE [LARGE SCALE GENOMIC DNA]</scope>
    <source>
        <strain evidence="3">fer1</strain>
    </source>
</reference>
<protein>
    <recommendedName>
        <fullName evidence="4">PEGA domain-containing protein</fullName>
    </recommendedName>
</protein>
<evidence type="ECO:0000313" key="3">
    <source>
        <dbReference type="Proteomes" id="UP000014660"/>
    </source>
</evidence>
<name>S0AMP7_FERAC</name>
<sequence>MLLKFYKLKLLPIVKKRLIILTLIITLIMVLMPVNISHTSSDNIQNPSLNVSKYYLDHNITITSNYSISNENLIIFQRNITIFDYGKLDITNSCIEHTNFSINIFVNKGILNINNLSIGSNGMIKATNSNLTFNNLTIQNNSNMIFNFNHDKVAFNYSNIRFYSNPIKQVCFTSGKLFGKSYPYDTYGNIPFKETDIYNNSLAGNLSLHLYIRGDNNGTGELELYEFGKFIKNVTLPVYTGYYNYTANISLPQDIHTSEFNDTNIFSLKIPEANDTAAGEDGYLSIHNITILIRSNDTESYFGYNNYNMIIYNSSIDSYSSNFHTNMKKFYIYQQILNPYKKSVFLVNSTFYSYSSNYNGYVYRDSPFYSINSTVYFYENPEFVFSNGVSTFNLKSSIIPDNGNKTSNSMTNKINNGAAGVNNGVKNFIIFDVQKNNSVSYYGDYQLHIGNFEYNFSLPPLPSFIVDDKIIVPVKIPMIVYSIEKPKKLISGQNNTLNLSIKSMAYSSRISVLVENNKTILYNSSLDVHKNNTVSLPFKIYSNSTANITYKIRYNNPYYNYTDILYNSSLLEFTKPNIKIPEYTLIIKSPEPDWNVMLNDNNISENGKVATFTLDKGHYILTMYKAGYTKETYNVNLSDNMTLYISMHKIYHTNSVPYSLYISISTVIVGSVIGIFAYSKRTITCKNCGTRHYATFDKCPVCLTPIKHWINR</sequence>
<dbReference type="InterPro" id="IPR018247">
    <property type="entry name" value="EF_Hand_1_Ca_BS"/>
</dbReference>